<name>A0A024G579_9STRA</name>
<dbReference type="InParanoid" id="A0A024G579"/>
<evidence type="ECO:0000313" key="1">
    <source>
        <dbReference type="EMBL" id="CCI42019.1"/>
    </source>
</evidence>
<evidence type="ECO:0000313" key="2">
    <source>
        <dbReference type="Proteomes" id="UP000053237"/>
    </source>
</evidence>
<protein>
    <submittedName>
        <fullName evidence="1">Uncharacterized protein</fullName>
    </submittedName>
</protein>
<comment type="caution">
    <text evidence="1">The sequence shown here is derived from an EMBL/GenBank/DDBJ whole genome shotgun (WGS) entry which is preliminary data.</text>
</comment>
<sequence length="113" mass="13041">MESKFTSFIFTAVQLTSKTYTWYKDTNGILKSAKLRDALSYAIKALAMKLYFDGNFNGKALEQHFDGLLNIRYDEGFLAYCVALFHRKELSATQYNQIVDHLNGFNYGLLKFL</sequence>
<reference evidence="1 2" key="1">
    <citation type="submission" date="2012-05" db="EMBL/GenBank/DDBJ databases">
        <title>Recombination and specialization in a pathogen metapopulation.</title>
        <authorList>
            <person name="Gardiner A."/>
            <person name="Kemen E."/>
            <person name="Schultz-Larsen T."/>
            <person name="MacLean D."/>
            <person name="Van Oosterhout C."/>
            <person name="Jones J.D.G."/>
        </authorList>
    </citation>
    <scope>NUCLEOTIDE SEQUENCE [LARGE SCALE GENOMIC DNA]</scope>
    <source>
        <strain evidence="1 2">Ac Nc2</strain>
    </source>
</reference>
<keyword evidence="2" id="KW-1185">Reference proteome</keyword>
<organism evidence="1 2">
    <name type="scientific">Albugo candida</name>
    <dbReference type="NCBI Taxonomy" id="65357"/>
    <lineage>
        <taxon>Eukaryota</taxon>
        <taxon>Sar</taxon>
        <taxon>Stramenopiles</taxon>
        <taxon>Oomycota</taxon>
        <taxon>Peronosporomycetes</taxon>
        <taxon>Albuginales</taxon>
        <taxon>Albuginaceae</taxon>
        <taxon>Albugo</taxon>
    </lineage>
</organism>
<accession>A0A024G579</accession>
<dbReference type="EMBL" id="CAIX01000028">
    <property type="protein sequence ID" value="CCI42019.1"/>
    <property type="molecule type" value="Genomic_DNA"/>
</dbReference>
<dbReference type="Proteomes" id="UP000053237">
    <property type="component" value="Unassembled WGS sequence"/>
</dbReference>
<dbReference type="AlphaFoldDB" id="A0A024G579"/>
<gene>
    <name evidence="1" type="ORF">BN9_028030</name>
</gene>
<proteinExistence type="predicted"/>